<dbReference type="Proteomes" id="UP001165960">
    <property type="component" value="Unassembled WGS sequence"/>
</dbReference>
<name>A0ACC2SCS3_9FUNG</name>
<proteinExistence type="predicted"/>
<comment type="caution">
    <text evidence="1">The sequence shown here is derived from an EMBL/GenBank/DDBJ whole genome shotgun (WGS) entry which is preliminary data.</text>
</comment>
<keyword evidence="2" id="KW-1185">Reference proteome</keyword>
<sequence>MVTLMETKSQTDFTKEQNNSKVSTSVTRHVNSLPPLALDQSVFPRRTKKGPKIAAQPLNSLDNLAHTVDERFVLTYPAGPPASVVPSWEETLINLDYLLAWCCPLLKTIRDTQLKDATPITTKLIESEICEMFSNQSDAPAKINLKLYFPHGSNLKILCTTQSDSIPAVM</sequence>
<accession>A0ACC2SCS3</accession>
<reference evidence="1" key="1">
    <citation type="submission" date="2022-04" db="EMBL/GenBank/DDBJ databases">
        <title>Genome of the entomopathogenic fungus Entomophthora muscae.</title>
        <authorList>
            <person name="Elya C."/>
            <person name="Lovett B.R."/>
            <person name="Lee E."/>
            <person name="Macias A.M."/>
            <person name="Hajek A.E."/>
            <person name="De Bivort B.L."/>
            <person name="Kasson M.T."/>
            <person name="De Fine Licht H.H."/>
            <person name="Stajich J.E."/>
        </authorList>
    </citation>
    <scope>NUCLEOTIDE SEQUENCE</scope>
    <source>
        <strain evidence="1">Berkeley</strain>
    </source>
</reference>
<gene>
    <name evidence="1" type="ORF">DSO57_1034578</name>
</gene>
<dbReference type="EMBL" id="QTSX02005260">
    <property type="protein sequence ID" value="KAJ9060088.1"/>
    <property type="molecule type" value="Genomic_DNA"/>
</dbReference>
<organism evidence="1 2">
    <name type="scientific">Entomophthora muscae</name>
    <dbReference type="NCBI Taxonomy" id="34485"/>
    <lineage>
        <taxon>Eukaryota</taxon>
        <taxon>Fungi</taxon>
        <taxon>Fungi incertae sedis</taxon>
        <taxon>Zoopagomycota</taxon>
        <taxon>Entomophthoromycotina</taxon>
        <taxon>Entomophthoromycetes</taxon>
        <taxon>Entomophthorales</taxon>
        <taxon>Entomophthoraceae</taxon>
        <taxon>Entomophthora</taxon>
    </lineage>
</organism>
<evidence type="ECO:0000313" key="2">
    <source>
        <dbReference type="Proteomes" id="UP001165960"/>
    </source>
</evidence>
<protein>
    <submittedName>
        <fullName evidence="1">Uncharacterized protein</fullName>
    </submittedName>
</protein>
<evidence type="ECO:0000313" key="1">
    <source>
        <dbReference type="EMBL" id="KAJ9060088.1"/>
    </source>
</evidence>